<evidence type="ECO:0000256" key="2">
    <source>
        <dbReference type="ARBA" id="ARBA00022730"/>
    </source>
</evidence>
<dbReference type="GO" id="GO:0022625">
    <property type="term" value="C:cytosolic large ribosomal subunit"/>
    <property type="evidence" value="ECO:0007669"/>
    <property type="project" value="TreeGrafter"/>
</dbReference>
<dbReference type="InterPro" id="IPR043164">
    <property type="entry name" value="Ribosomal_uL10-like_insert_sf"/>
</dbReference>
<keyword evidence="3 6" id="KW-0694">RNA-binding</keyword>
<comment type="similarity">
    <text evidence="1 6">Belongs to the universal ribosomal protein uL10 family.</text>
</comment>
<feature type="region of interest" description="Disordered" evidence="7">
    <location>
        <begin position="285"/>
        <end position="318"/>
    </location>
</feature>
<feature type="compositionally biased region" description="Low complexity" evidence="7">
    <location>
        <begin position="307"/>
        <end position="318"/>
    </location>
</feature>
<dbReference type="InterPro" id="IPR022909">
    <property type="entry name" value="Ribosomal_uL10_arc"/>
</dbReference>
<evidence type="ECO:0000259" key="8">
    <source>
        <dbReference type="Pfam" id="PF17777"/>
    </source>
</evidence>
<dbReference type="FunFam" id="3.90.105.20:FF:000001">
    <property type="entry name" value="60S acidic ribosomal protein P0"/>
    <property type="match status" value="1"/>
</dbReference>
<dbReference type="HAMAP" id="MF_00280">
    <property type="entry name" value="Ribosomal_uL10_arch"/>
    <property type="match status" value="1"/>
</dbReference>
<feature type="compositionally biased region" description="Acidic residues" evidence="7">
    <location>
        <begin position="287"/>
        <end position="296"/>
    </location>
</feature>
<keyword evidence="4 6" id="KW-0689">Ribosomal protein</keyword>
<dbReference type="GO" id="GO:0070180">
    <property type="term" value="F:large ribosomal subunit rRNA binding"/>
    <property type="evidence" value="ECO:0007669"/>
    <property type="project" value="UniProtKB-UniRule"/>
</dbReference>
<proteinExistence type="inferred from homology"/>
<evidence type="ECO:0000256" key="7">
    <source>
        <dbReference type="SAM" id="MobiDB-lite"/>
    </source>
</evidence>
<dbReference type="KEGG" id="fai:FAD_1618"/>
<organism evidence="9 10">
    <name type="scientific">Ferroplasma acidiphilum</name>
    <dbReference type="NCBI Taxonomy" id="74969"/>
    <lineage>
        <taxon>Archaea</taxon>
        <taxon>Methanobacteriati</taxon>
        <taxon>Thermoplasmatota</taxon>
        <taxon>Thermoplasmata</taxon>
        <taxon>Thermoplasmatales</taxon>
        <taxon>Ferroplasmaceae</taxon>
        <taxon>Ferroplasma</taxon>
    </lineage>
</organism>
<dbReference type="GO" id="GO:0000027">
    <property type="term" value="P:ribosomal large subunit assembly"/>
    <property type="evidence" value="ECO:0007669"/>
    <property type="project" value="TreeGrafter"/>
</dbReference>
<accession>A0A1V0N5Q0</accession>
<dbReference type="EMBL" id="CP015363">
    <property type="protein sequence ID" value="ARD85462.1"/>
    <property type="molecule type" value="Genomic_DNA"/>
</dbReference>
<evidence type="ECO:0000313" key="9">
    <source>
        <dbReference type="EMBL" id="ARD85462.1"/>
    </source>
</evidence>
<dbReference type="InterPro" id="IPR050323">
    <property type="entry name" value="Ribosomal_protein_uL10"/>
</dbReference>
<evidence type="ECO:0000313" key="10">
    <source>
        <dbReference type="Proteomes" id="UP000192050"/>
    </source>
</evidence>
<dbReference type="AlphaFoldDB" id="A0A1V0N5Q0"/>
<evidence type="ECO:0000256" key="4">
    <source>
        <dbReference type="ARBA" id="ARBA00022980"/>
    </source>
</evidence>
<evidence type="ECO:0000256" key="1">
    <source>
        <dbReference type="ARBA" id="ARBA00008889"/>
    </source>
</evidence>
<keyword evidence="10" id="KW-1185">Reference proteome</keyword>
<dbReference type="GO" id="GO:0003735">
    <property type="term" value="F:structural constituent of ribosome"/>
    <property type="evidence" value="ECO:0007669"/>
    <property type="project" value="TreeGrafter"/>
</dbReference>
<protein>
    <recommendedName>
        <fullName evidence="6">Large ribosomal subunit protein uL10</fullName>
    </recommendedName>
    <alternativeName>
        <fullName evidence="6">Acidic ribosomal protein P0 homolog</fullName>
    </alternativeName>
</protein>
<feature type="domain" description="Large ribosomal subunit protein uL10-like insertion" evidence="8">
    <location>
        <begin position="107"/>
        <end position="177"/>
    </location>
</feature>
<name>A0A1V0N5Q0_9ARCH</name>
<dbReference type="Pfam" id="PF17777">
    <property type="entry name" value="RL10P_insert"/>
    <property type="match status" value="1"/>
</dbReference>
<evidence type="ECO:0000256" key="6">
    <source>
        <dbReference type="HAMAP-Rule" id="MF_00280"/>
    </source>
</evidence>
<dbReference type="PANTHER" id="PTHR45699">
    <property type="entry name" value="60S ACIDIC RIBOSOMAL PROTEIN P0"/>
    <property type="match status" value="1"/>
</dbReference>
<dbReference type="InterPro" id="IPR043141">
    <property type="entry name" value="Ribosomal_uL10-like_sf"/>
</dbReference>
<dbReference type="GeneID" id="31677107"/>
<keyword evidence="5 6" id="KW-0687">Ribonucleoprotein</keyword>
<gene>
    <name evidence="6" type="primary">rpl10</name>
    <name evidence="6" type="synonym">rplP0</name>
    <name evidence="9" type="ORF">FAD_1618</name>
</gene>
<dbReference type="PANTHER" id="PTHR45699:SF3">
    <property type="entry name" value="LARGE RIBOSOMAL SUBUNIT PROTEIN UL10"/>
    <property type="match status" value="1"/>
</dbReference>
<dbReference type="Gene3D" id="3.90.105.20">
    <property type="match status" value="1"/>
</dbReference>
<dbReference type="OrthoDB" id="30930at2157"/>
<dbReference type="Proteomes" id="UP000192050">
    <property type="component" value="Chromosome"/>
</dbReference>
<dbReference type="Gene3D" id="3.30.70.1730">
    <property type="match status" value="1"/>
</dbReference>
<dbReference type="InterPro" id="IPR040637">
    <property type="entry name" value="Ribosomal_uL10-like_insert"/>
</dbReference>
<dbReference type="STRING" id="74969.FAD_1618"/>
<sequence>MIEPAQWKVDKVNALTEELNESPVSAVISIKGLRNKEFQKIRSDIRGKVKIEVLRARLLRLALQKSNKKNIAGMTEHATGQIALITTSETPKTVYDMLVSKRTKAAARGGEIAEEDIIIEPKETSFPPGPMISVFQKAGIPAGIEKGKIVIKSEVTLVKKGEVISKEKAQVLEKLEILPVTVGLEMIAAYSDRLVYSRDALSITIEQIVSDMAGAFLKAKALALKADFLVPEIMPELLSKAYLQAQGLALAANFVDEKNIDIFIRKAVINATTLNSLINKDLNNENIENENPEESQTEDKKDEGSGDDAAAGLGSLFG</sequence>
<dbReference type="Pfam" id="PF00466">
    <property type="entry name" value="Ribosomal_L10"/>
    <property type="match status" value="1"/>
</dbReference>
<comment type="function">
    <text evidence="6">Forms part of the ribosomal stalk, playing a central role in the interaction of the ribosome with GTP-bound translation factors.</text>
</comment>
<reference evidence="9 10" key="1">
    <citation type="submission" date="2011-10" db="EMBL/GenBank/DDBJ databases">
        <title>Metabolic and evolutionary patterns in the extreme acidophile Ferroplasma acidiphilum.</title>
        <authorList>
            <person name="Golyshina O.V."/>
            <person name="Kozyavkin S.A."/>
            <person name="Tatusov R.L."/>
            <person name="Slesarev A.I."/>
            <person name="Golyshin P.N."/>
        </authorList>
    </citation>
    <scope>NUCLEOTIDE SEQUENCE [LARGE SCALE GENOMIC DNA]</scope>
    <source>
        <strain evidence="10">Y</strain>
    </source>
</reference>
<dbReference type="GO" id="GO:0002181">
    <property type="term" value="P:cytoplasmic translation"/>
    <property type="evidence" value="ECO:0007669"/>
    <property type="project" value="TreeGrafter"/>
</dbReference>
<dbReference type="Gene3D" id="6.10.140.760">
    <property type="match status" value="1"/>
</dbReference>
<dbReference type="SUPFAM" id="SSF160369">
    <property type="entry name" value="Ribosomal protein L10-like"/>
    <property type="match status" value="1"/>
</dbReference>
<evidence type="ECO:0000256" key="5">
    <source>
        <dbReference type="ARBA" id="ARBA00023274"/>
    </source>
</evidence>
<dbReference type="RefSeq" id="WP_009886749.1">
    <property type="nucleotide sequence ID" value="NZ_CP015363.1"/>
</dbReference>
<dbReference type="InterPro" id="IPR001790">
    <property type="entry name" value="Ribosomal_uL10"/>
</dbReference>
<evidence type="ECO:0000256" key="3">
    <source>
        <dbReference type="ARBA" id="ARBA00022884"/>
    </source>
</evidence>
<dbReference type="GeneID" id="16024883"/>
<comment type="subunit">
    <text evidence="6">Part of the 50S ribosomal subunit. Forms part of the ribosomal stalk which helps the ribosome interact with GTP-bound translation factors. Forms a heptameric L10(L12)2(L12)2(L12)2 complex, where L10 forms an elongated spine to which the L12 dimers bind in a sequential fashion.</text>
</comment>
<keyword evidence="2 6" id="KW-0699">rRNA-binding</keyword>